<dbReference type="OrthoDB" id="1705517at2759"/>
<comment type="caution">
    <text evidence="3">The sequence shown here is derived from an EMBL/GenBank/DDBJ whole genome shotgun (WGS) entry which is preliminary data.</text>
</comment>
<dbReference type="EMBL" id="NKXS01000805">
    <property type="protein sequence ID" value="PIN22222.1"/>
    <property type="molecule type" value="Genomic_DNA"/>
</dbReference>
<dbReference type="GO" id="GO:0031982">
    <property type="term" value="C:vesicle"/>
    <property type="evidence" value="ECO:0007669"/>
    <property type="project" value="TreeGrafter"/>
</dbReference>
<accession>A0A2G9HXH8</accession>
<evidence type="ECO:0000259" key="2">
    <source>
        <dbReference type="Pfam" id="PF05617"/>
    </source>
</evidence>
<reference evidence="4" key="1">
    <citation type="journal article" date="2018" name="Gigascience">
        <title>Genome assembly of the Pink Ipe (Handroanthus impetiginosus, Bignoniaceae), a highly valued, ecologically keystone Neotropical timber forest tree.</title>
        <authorList>
            <person name="Silva-Junior O.B."/>
            <person name="Grattapaglia D."/>
            <person name="Novaes E."/>
            <person name="Collevatti R.G."/>
        </authorList>
    </citation>
    <scope>NUCLEOTIDE SEQUENCE [LARGE SCALE GENOMIC DNA]</scope>
    <source>
        <strain evidence="4">cv. UFG-1</strain>
    </source>
</reference>
<dbReference type="Pfam" id="PF05617">
    <property type="entry name" value="Prolamin_like"/>
    <property type="match status" value="1"/>
</dbReference>
<dbReference type="Proteomes" id="UP000231279">
    <property type="component" value="Unassembled WGS sequence"/>
</dbReference>
<dbReference type="GO" id="GO:0009567">
    <property type="term" value="P:double fertilization forming a zygote and endosperm"/>
    <property type="evidence" value="ECO:0007669"/>
    <property type="project" value="TreeGrafter"/>
</dbReference>
<proteinExistence type="predicted"/>
<gene>
    <name evidence="3" type="ORF">CDL12_05071</name>
</gene>
<dbReference type="InterPro" id="IPR008502">
    <property type="entry name" value="Prolamin-like"/>
</dbReference>
<protein>
    <recommendedName>
        <fullName evidence="2">Prolamin-like domain-containing protein</fullName>
    </recommendedName>
</protein>
<dbReference type="PANTHER" id="PTHR31181:SF67">
    <property type="entry name" value="PROLAMIN-LIKE PROTEIN (DUF1278)"/>
    <property type="match status" value="1"/>
</dbReference>
<sequence length="86" mass="9602">MHGCLHEFTSSILTLQPRLVGPLCCKAFLRIDESCWPKIFPVNLAFPHSLKNYCVVLQGLPQALPPSYTTNFDVVPNLMKGGEDKD</sequence>
<evidence type="ECO:0000256" key="1">
    <source>
        <dbReference type="ARBA" id="ARBA00022729"/>
    </source>
</evidence>
<name>A0A2G9HXH8_9LAMI</name>
<dbReference type="AlphaFoldDB" id="A0A2G9HXH8"/>
<evidence type="ECO:0000313" key="4">
    <source>
        <dbReference type="Proteomes" id="UP000231279"/>
    </source>
</evidence>
<dbReference type="PANTHER" id="PTHR31181">
    <property type="entry name" value="EGG CELL-SECRETED PROTEIN 1.4"/>
    <property type="match status" value="1"/>
</dbReference>
<dbReference type="GO" id="GO:0005576">
    <property type="term" value="C:extracellular region"/>
    <property type="evidence" value="ECO:0007669"/>
    <property type="project" value="TreeGrafter"/>
</dbReference>
<dbReference type="GO" id="GO:2000008">
    <property type="term" value="P:regulation of protein localization to cell surface"/>
    <property type="evidence" value="ECO:0007669"/>
    <property type="project" value="TreeGrafter"/>
</dbReference>
<feature type="domain" description="Prolamin-like" evidence="2">
    <location>
        <begin position="2"/>
        <end position="55"/>
    </location>
</feature>
<evidence type="ECO:0000313" key="3">
    <source>
        <dbReference type="EMBL" id="PIN22222.1"/>
    </source>
</evidence>
<keyword evidence="1" id="KW-0732">Signal</keyword>
<organism evidence="3 4">
    <name type="scientific">Handroanthus impetiginosus</name>
    <dbReference type="NCBI Taxonomy" id="429701"/>
    <lineage>
        <taxon>Eukaryota</taxon>
        <taxon>Viridiplantae</taxon>
        <taxon>Streptophyta</taxon>
        <taxon>Embryophyta</taxon>
        <taxon>Tracheophyta</taxon>
        <taxon>Spermatophyta</taxon>
        <taxon>Magnoliopsida</taxon>
        <taxon>eudicotyledons</taxon>
        <taxon>Gunneridae</taxon>
        <taxon>Pentapetalae</taxon>
        <taxon>asterids</taxon>
        <taxon>lamiids</taxon>
        <taxon>Lamiales</taxon>
        <taxon>Bignoniaceae</taxon>
        <taxon>Crescentiina</taxon>
        <taxon>Tabebuia alliance</taxon>
        <taxon>Handroanthus</taxon>
    </lineage>
</organism>
<dbReference type="GO" id="GO:0080155">
    <property type="term" value="P:regulation of double fertilization forming a zygote and endosperm"/>
    <property type="evidence" value="ECO:0007669"/>
    <property type="project" value="TreeGrafter"/>
</dbReference>
<keyword evidence="4" id="KW-1185">Reference proteome</keyword>